<dbReference type="SMART" id="SM00344">
    <property type="entry name" value="HTH_ASNC"/>
    <property type="match status" value="1"/>
</dbReference>
<keyword evidence="3" id="KW-0804">Transcription</keyword>
<gene>
    <name evidence="5" type="ORF">IT775_18415</name>
</gene>
<evidence type="ECO:0000313" key="5">
    <source>
        <dbReference type="EMBL" id="MBR9653096.1"/>
    </source>
</evidence>
<reference evidence="5 6" key="1">
    <citation type="journal article" date="2021" name="Arch. Microbiol.">
        <title>Thalassobius aquimarinus sp. nov., isolated from the Sea of Japan seashore.</title>
        <authorList>
            <person name="Kurilenko V.V."/>
            <person name="Romanenko L.A."/>
            <person name="Chernysheva N.Y."/>
            <person name="Velansky P.V."/>
            <person name="Tekutyeva L.A."/>
            <person name="Isaeva M.P."/>
            <person name="Mikhailov V.V."/>
        </authorList>
    </citation>
    <scope>NUCLEOTIDE SEQUENCE [LARGE SCALE GENOMIC DNA]</scope>
    <source>
        <strain evidence="5 6">KMM 8518</strain>
    </source>
</reference>
<dbReference type="InterPro" id="IPR019888">
    <property type="entry name" value="Tscrpt_reg_AsnC-like"/>
</dbReference>
<dbReference type="InterPro" id="IPR019887">
    <property type="entry name" value="Tscrpt_reg_AsnC/Lrp_C"/>
</dbReference>
<name>A0ABS5HW79_9RHOB</name>
<dbReference type="SUPFAM" id="SSF46785">
    <property type="entry name" value="Winged helix' DNA-binding domain"/>
    <property type="match status" value="1"/>
</dbReference>
<dbReference type="Gene3D" id="3.30.70.920">
    <property type="match status" value="1"/>
</dbReference>
<keyword evidence="2" id="KW-0238">DNA-binding</keyword>
<dbReference type="InterPro" id="IPR000485">
    <property type="entry name" value="AsnC-type_HTH_dom"/>
</dbReference>
<dbReference type="Proteomes" id="UP001195941">
    <property type="component" value="Unassembled WGS sequence"/>
</dbReference>
<dbReference type="InterPro" id="IPR036388">
    <property type="entry name" value="WH-like_DNA-bd_sf"/>
</dbReference>
<protein>
    <submittedName>
        <fullName evidence="5">Lrp/AsnC family transcriptional regulator</fullName>
    </submittedName>
</protein>
<keyword evidence="6" id="KW-1185">Reference proteome</keyword>
<comment type="caution">
    <text evidence="5">The sequence shown here is derived from an EMBL/GenBank/DDBJ whole genome shotgun (WGS) entry which is preliminary data.</text>
</comment>
<dbReference type="InterPro" id="IPR036390">
    <property type="entry name" value="WH_DNA-bd_sf"/>
</dbReference>
<evidence type="ECO:0000256" key="2">
    <source>
        <dbReference type="ARBA" id="ARBA00023125"/>
    </source>
</evidence>
<dbReference type="PRINTS" id="PR00033">
    <property type="entry name" value="HTHASNC"/>
</dbReference>
<feature type="domain" description="HTH asnC-type" evidence="4">
    <location>
        <begin position="2"/>
        <end position="63"/>
    </location>
</feature>
<dbReference type="Gene3D" id="1.10.10.10">
    <property type="entry name" value="Winged helix-like DNA-binding domain superfamily/Winged helix DNA-binding domain"/>
    <property type="match status" value="1"/>
</dbReference>
<keyword evidence="1" id="KW-0805">Transcription regulation</keyword>
<evidence type="ECO:0000259" key="4">
    <source>
        <dbReference type="PROSITE" id="PS50956"/>
    </source>
</evidence>
<dbReference type="InterPro" id="IPR011008">
    <property type="entry name" value="Dimeric_a/b-barrel"/>
</dbReference>
<accession>A0ABS5HW79</accession>
<organism evidence="5 6">
    <name type="scientific">Thalassovita aquimarina</name>
    <dbReference type="NCBI Taxonomy" id="2785917"/>
    <lineage>
        <taxon>Bacteria</taxon>
        <taxon>Pseudomonadati</taxon>
        <taxon>Pseudomonadota</taxon>
        <taxon>Alphaproteobacteria</taxon>
        <taxon>Rhodobacterales</taxon>
        <taxon>Roseobacteraceae</taxon>
        <taxon>Thalassovita</taxon>
    </lineage>
</organism>
<dbReference type="EMBL" id="JADMKU010000023">
    <property type="protein sequence ID" value="MBR9653096.1"/>
    <property type="molecule type" value="Genomic_DNA"/>
</dbReference>
<dbReference type="PANTHER" id="PTHR30154">
    <property type="entry name" value="LEUCINE-RESPONSIVE REGULATORY PROTEIN"/>
    <property type="match status" value="1"/>
</dbReference>
<proteinExistence type="predicted"/>
<evidence type="ECO:0000256" key="3">
    <source>
        <dbReference type="ARBA" id="ARBA00023163"/>
    </source>
</evidence>
<dbReference type="RefSeq" id="WP_212702721.1">
    <property type="nucleotide sequence ID" value="NZ_JADMKU010000023.1"/>
</dbReference>
<evidence type="ECO:0000256" key="1">
    <source>
        <dbReference type="ARBA" id="ARBA00023015"/>
    </source>
</evidence>
<dbReference type="PANTHER" id="PTHR30154:SF34">
    <property type="entry name" value="TRANSCRIPTIONAL REGULATOR AZLB"/>
    <property type="match status" value="1"/>
</dbReference>
<evidence type="ECO:0000313" key="6">
    <source>
        <dbReference type="Proteomes" id="UP001195941"/>
    </source>
</evidence>
<dbReference type="PROSITE" id="PS50956">
    <property type="entry name" value="HTH_ASNC_2"/>
    <property type="match status" value="1"/>
</dbReference>
<dbReference type="Pfam" id="PF13404">
    <property type="entry name" value="HTH_AsnC-type"/>
    <property type="match status" value="1"/>
</dbReference>
<sequence length="154" mass="16492">MIDAIDRKICALLQDNARASSTEVAQAVSLSVSAANERIRRLSSSGAIRGWHASLSPDLFGASFCAFVLIDMDFDGEAEAVAELSARQEVQELHHVSGPHSYLMKLRLADTKALQSFLTEVVKPLPAVSRTETIIALDTAKETPAIALRGSADA</sequence>
<dbReference type="SUPFAM" id="SSF54909">
    <property type="entry name" value="Dimeric alpha+beta barrel"/>
    <property type="match status" value="1"/>
</dbReference>
<dbReference type="Pfam" id="PF01037">
    <property type="entry name" value="AsnC_trans_reg"/>
    <property type="match status" value="1"/>
</dbReference>